<dbReference type="InterPro" id="IPR008692">
    <property type="entry name" value="Hemogglutn_Mycoplasma"/>
</dbReference>
<dbReference type="Pfam" id="PF05692">
    <property type="entry name" value="Myco_haema"/>
    <property type="match status" value="1"/>
</dbReference>
<feature type="non-terminal residue" evidence="2">
    <location>
        <position position="50"/>
    </location>
</feature>
<dbReference type="Proteomes" id="UP000260136">
    <property type="component" value="Chromosome"/>
</dbReference>
<evidence type="ECO:0000313" key="2">
    <source>
        <dbReference type="EMBL" id="SYV95271.1"/>
    </source>
</evidence>
<gene>
    <name evidence="2" type="ORF">NCTC10115_01327</name>
</gene>
<dbReference type="EMBL" id="LS991952">
    <property type="protein sequence ID" value="SYV95271.1"/>
    <property type="molecule type" value="Genomic_DNA"/>
</dbReference>
<accession>A0A3B0Q299</accession>
<feature type="domain" description="Haemagglutinin Mycoplasma" evidence="1">
    <location>
        <begin position="6"/>
        <end position="50"/>
    </location>
</feature>
<evidence type="ECO:0000313" key="3">
    <source>
        <dbReference type="Proteomes" id="UP000260136"/>
    </source>
</evidence>
<sequence length="50" mass="5830">MLSDSFLKKTLDKEQLTSNAELQQPANYSFVAYNQDITNPTYNFAKRVVW</sequence>
<proteinExistence type="predicted"/>
<name>A0A3B0Q299_MYCGL</name>
<evidence type="ECO:0000259" key="1">
    <source>
        <dbReference type="Pfam" id="PF05692"/>
    </source>
</evidence>
<organism evidence="2 3">
    <name type="scientific">Mycoplasmoides gallisepticum</name>
    <name type="common">Mycoplasma gallisepticum</name>
    <dbReference type="NCBI Taxonomy" id="2096"/>
    <lineage>
        <taxon>Bacteria</taxon>
        <taxon>Bacillati</taxon>
        <taxon>Mycoplasmatota</taxon>
        <taxon>Mycoplasmoidales</taxon>
        <taxon>Mycoplasmoidaceae</taxon>
        <taxon>Mycoplasmoides</taxon>
    </lineage>
</organism>
<protein>
    <submittedName>
        <fullName evidence="2">Mycoplasma haemagglutinin</fullName>
    </submittedName>
</protein>
<reference evidence="3" key="1">
    <citation type="submission" date="2018-06" db="EMBL/GenBank/DDBJ databases">
        <authorList>
            <consortium name="Pathogen Informatics"/>
        </authorList>
    </citation>
    <scope>NUCLEOTIDE SEQUENCE [LARGE SCALE GENOMIC DNA]</scope>
    <source>
        <strain evidence="3">NCTC10115</strain>
    </source>
</reference>
<dbReference type="AlphaFoldDB" id="A0A3B0Q299"/>